<dbReference type="GeneID" id="37026613"/>
<feature type="region of interest" description="Disordered" evidence="1">
    <location>
        <begin position="413"/>
        <end position="485"/>
    </location>
</feature>
<feature type="compositionally biased region" description="Polar residues" evidence="1">
    <location>
        <begin position="515"/>
        <end position="533"/>
    </location>
</feature>
<accession>A0A316URG6</accession>
<dbReference type="Proteomes" id="UP000245884">
    <property type="component" value="Unassembled WGS sequence"/>
</dbReference>
<evidence type="ECO:0000256" key="2">
    <source>
        <dbReference type="SAM" id="Phobius"/>
    </source>
</evidence>
<dbReference type="PANTHER" id="PTHR39466">
    <property type="entry name" value="RGS DOMAIN-CONTAINING PROTEIN"/>
    <property type="match status" value="1"/>
</dbReference>
<dbReference type="STRING" id="1569628.A0A316URG6"/>
<dbReference type="AlphaFoldDB" id="A0A316URG6"/>
<reference evidence="3 4" key="1">
    <citation type="journal article" date="2018" name="Mol. Biol. Evol.">
        <title>Broad Genomic Sampling Reveals a Smut Pathogenic Ancestry of the Fungal Clade Ustilaginomycotina.</title>
        <authorList>
            <person name="Kijpornyongpan T."/>
            <person name="Mondo S.J."/>
            <person name="Barry K."/>
            <person name="Sandor L."/>
            <person name="Lee J."/>
            <person name="Lipzen A."/>
            <person name="Pangilinan J."/>
            <person name="LaButti K."/>
            <person name="Hainaut M."/>
            <person name="Henrissat B."/>
            <person name="Grigoriev I.V."/>
            <person name="Spatafora J.W."/>
            <person name="Aime M.C."/>
        </authorList>
    </citation>
    <scope>NUCLEOTIDE SEQUENCE [LARGE SCALE GENOMIC DNA]</scope>
    <source>
        <strain evidence="3 4">MCA 5214</strain>
    </source>
</reference>
<dbReference type="OrthoDB" id="3350517at2759"/>
<organism evidence="3 4">
    <name type="scientific">Jaminaea rosea</name>
    <dbReference type="NCBI Taxonomy" id="1569628"/>
    <lineage>
        <taxon>Eukaryota</taxon>
        <taxon>Fungi</taxon>
        <taxon>Dikarya</taxon>
        <taxon>Basidiomycota</taxon>
        <taxon>Ustilaginomycotina</taxon>
        <taxon>Exobasidiomycetes</taxon>
        <taxon>Microstromatales</taxon>
        <taxon>Microstromatales incertae sedis</taxon>
        <taxon>Jaminaea</taxon>
    </lineage>
</organism>
<feature type="transmembrane region" description="Helical" evidence="2">
    <location>
        <begin position="337"/>
        <end position="361"/>
    </location>
</feature>
<feature type="transmembrane region" description="Helical" evidence="2">
    <location>
        <begin position="298"/>
        <end position="317"/>
    </location>
</feature>
<feature type="compositionally biased region" description="Pro residues" evidence="1">
    <location>
        <begin position="425"/>
        <end position="434"/>
    </location>
</feature>
<feature type="region of interest" description="Disordered" evidence="1">
    <location>
        <begin position="66"/>
        <end position="93"/>
    </location>
</feature>
<keyword evidence="4" id="KW-1185">Reference proteome</keyword>
<feature type="region of interest" description="Disordered" evidence="1">
    <location>
        <begin position="513"/>
        <end position="544"/>
    </location>
</feature>
<feature type="compositionally biased region" description="Low complexity" evidence="1">
    <location>
        <begin position="435"/>
        <end position="447"/>
    </location>
</feature>
<protein>
    <recommendedName>
        <fullName evidence="5">RGS domain-containing protein</fullName>
    </recommendedName>
</protein>
<feature type="transmembrane region" description="Helical" evidence="2">
    <location>
        <begin position="579"/>
        <end position="600"/>
    </location>
</feature>
<name>A0A316URG6_9BASI</name>
<proteinExistence type="predicted"/>
<gene>
    <name evidence="3" type="ORF">BDZ90DRAFT_228115</name>
</gene>
<dbReference type="PANTHER" id="PTHR39466:SF1">
    <property type="entry name" value="RGS DOMAIN-CONTAINING PROTEIN"/>
    <property type="match status" value="1"/>
</dbReference>
<evidence type="ECO:0000313" key="3">
    <source>
        <dbReference type="EMBL" id="PWN25725.1"/>
    </source>
</evidence>
<evidence type="ECO:0008006" key="5">
    <source>
        <dbReference type="Google" id="ProtNLM"/>
    </source>
</evidence>
<sequence length="601" mass="64682">MASGQHRHDELFPCSREGDCTGCTFGPDGRLLIGGLSIDGSAAGEAGWASIDVKPSSHAFQPCLPRDGPSTFGKDVARDSSLTTTTTANDEKDSSIARVASRWTSRLSPRKRDKMSEKAAPLPQLTLADIVEGRTCRPIALVDLRSYLANRREQERGQSSGLDDFFAGIVASQSARDLDAVNFVVSYDRCVRAYRSGEGSIETLRRILVTYVGGSSDEKVATSRASSRSRRLDWMVDLGLLSEDAVRHSLNEAERSSHPSALLPLVNAVSSYIDSHVMPDFMEAASQNLSKRTSRGRLAVGIVATALAILFSVLLAVEPSPLAGGKQHISRWWRVLTFPLWAMGFGYMLAAWTGVCVWLSLRGNRERREEEWATPRPSMEASADEGNLAEVDRSAWFVAPEVRRILPFLPKTLGRTNKDEDATSAPPPAPPAPAPVSASAAPALAAGPAPPLLRPSTSRPLAEPRTSNAAAAAMDGGAGSWTPPSTAPVLVSKKVSVLPGVQVGMRTVQPPVAMSSMSTSTSLPRLSTVTGPSPSHIEKGRTGRRHERIWHTVQRWTGFAVGTERVRDKKVRQIHQWRAFKAVALDGALALIATIVVVAVP</sequence>
<keyword evidence="2" id="KW-0812">Transmembrane</keyword>
<dbReference type="RefSeq" id="XP_025360337.1">
    <property type="nucleotide sequence ID" value="XM_025504790.1"/>
</dbReference>
<dbReference type="EMBL" id="KZ819674">
    <property type="protein sequence ID" value="PWN25725.1"/>
    <property type="molecule type" value="Genomic_DNA"/>
</dbReference>
<evidence type="ECO:0000313" key="4">
    <source>
        <dbReference type="Proteomes" id="UP000245884"/>
    </source>
</evidence>
<keyword evidence="2" id="KW-0472">Membrane</keyword>
<evidence type="ECO:0000256" key="1">
    <source>
        <dbReference type="SAM" id="MobiDB-lite"/>
    </source>
</evidence>
<keyword evidence="2" id="KW-1133">Transmembrane helix</keyword>